<keyword evidence="3" id="KW-0597">Phosphoprotein</keyword>
<proteinExistence type="predicted"/>
<dbReference type="InterPro" id="IPR011712">
    <property type="entry name" value="Sig_transdc_His_kin_sub3_dim/P"/>
</dbReference>
<dbReference type="Gene3D" id="1.20.5.1930">
    <property type="match status" value="1"/>
</dbReference>
<dbReference type="CDD" id="cd00130">
    <property type="entry name" value="PAS"/>
    <property type="match status" value="1"/>
</dbReference>
<evidence type="ECO:0000256" key="4">
    <source>
        <dbReference type="ARBA" id="ARBA00022679"/>
    </source>
</evidence>
<dbReference type="CDD" id="cd16917">
    <property type="entry name" value="HATPase_UhpB-NarQ-NarX-like"/>
    <property type="match status" value="1"/>
</dbReference>
<dbReference type="InterPro" id="IPR003594">
    <property type="entry name" value="HATPase_dom"/>
</dbReference>
<comment type="catalytic activity">
    <reaction evidence="1">
        <text>ATP + protein L-histidine = ADP + protein N-phospho-L-histidine.</text>
        <dbReference type="EC" id="2.7.13.3"/>
    </reaction>
</comment>
<evidence type="ECO:0000259" key="10">
    <source>
        <dbReference type="PROSITE" id="PS50112"/>
    </source>
</evidence>
<dbReference type="SMART" id="SM00387">
    <property type="entry name" value="HATPase_c"/>
    <property type="match status" value="1"/>
</dbReference>
<name>A0A0J5ZAF0_BURCE</name>
<dbReference type="NCBIfam" id="TIGR00229">
    <property type="entry name" value="sensory_box"/>
    <property type="match status" value="1"/>
</dbReference>
<dbReference type="PATRIC" id="fig|292.27.peg.7907"/>
<dbReference type="InterPro" id="IPR013656">
    <property type="entry name" value="PAS_4"/>
</dbReference>
<dbReference type="PANTHER" id="PTHR24421">
    <property type="entry name" value="NITRATE/NITRITE SENSOR PROTEIN NARX-RELATED"/>
    <property type="match status" value="1"/>
</dbReference>
<protein>
    <recommendedName>
        <fullName evidence="2">histidine kinase</fullName>
        <ecNumber evidence="2">2.7.13.3</ecNumber>
    </recommendedName>
</protein>
<evidence type="ECO:0000313" key="12">
    <source>
        <dbReference type="Proteomes" id="UP000036338"/>
    </source>
</evidence>
<dbReference type="InterPro" id="IPR000014">
    <property type="entry name" value="PAS"/>
</dbReference>
<dbReference type="GO" id="GO:0046983">
    <property type="term" value="F:protein dimerization activity"/>
    <property type="evidence" value="ECO:0007669"/>
    <property type="project" value="InterPro"/>
</dbReference>
<dbReference type="PROSITE" id="PS50109">
    <property type="entry name" value="HIS_KIN"/>
    <property type="match status" value="1"/>
</dbReference>
<dbReference type="SMART" id="SM00091">
    <property type="entry name" value="PAS"/>
    <property type="match status" value="1"/>
</dbReference>
<dbReference type="Pfam" id="PF08448">
    <property type="entry name" value="PAS_4"/>
    <property type="match status" value="1"/>
</dbReference>
<accession>A0A0J5ZAF0</accession>
<sequence length="377" mass="40959">MIERQPARPQIRLLDLIDAMRKLRGAVRAGDRGDGIVTDARGAALAILTADGTFVSANRSATALFGYSSAELVGKHLSDMALDDAHAELADELSRGAALPCHSFTTMLSGRTGHPAQFMVHQQALPATTTSERLLLTLFEEPPALEPEPRDAAAEHYAGAPARHAYLLMGQQKERYRLAAELHDGLGQALTLIKLMNEDALMRIRRGEIDEAANLLDSTVLRIRETIGEVRQICGELRPPMLDKLGLSAALASLCRRIERDVNTLTVEFNCDVDDDDIPDHLKADMFRVAQEALNNIVKHAEATKISLGLRHDADGLLLTIRDNGIGYEHRTLTTEDAHTDGLGLIGMQHRVESHGGTFSIQSSAATGTLISASWAC</sequence>
<dbReference type="GO" id="GO:0005524">
    <property type="term" value="F:ATP binding"/>
    <property type="evidence" value="ECO:0007669"/>
    <property type="project" value="UniProtKB-KW"/>
</dbReference>
<dbReference type="Proteomes" id="UP000036338">
    <property type="component" value="Unassembled WGS sequence"/>
</dbReference>
<dbReference type="PROSITE" id="PS50112">
    <property type="entry name" value="PAS"/>
    <property type="match status" value="1"/>
</dbReference>
<keyword evidence="8" id="KW-0902">Two-component regulatory system</keyword>
<evidence type="ECO:0000256" key="6">
    <source>
        <dbReference type="ARBA" id="ARBA00022777"/>
    </source>
</evidence>
<evidence type="ECO:0000313" key="11">
    <source>
        <dbReference type="EMBL" id="KML46753.1"/>
    </source>
</evidence>
<dbReference type="InterPro" id="IPR005467">
    <property type="entry name" value="His_kinase_dom"/>
</dbReference>
<keyword evidence="5" id="KW-0547">Nucleotide-binding</keyword>
<dbReference type="SUPFAM" id="SSF55874">
    <property type="entry name" value="ATPase domain of HSP90 chaperone/DNA topoisomerase II/histidine kinase"/>
    <property type="match status" value="1"/>
</dbReference>
<dbReference type="RefSeq" id="WP_048251275.1">
    <property type="nucleotide sequence ID" value="NZ_LDWR01000073.1"/>
</dbReference>
<evidence type="ECO:0000256" key="7">
    <source>
        <dbReference type="ARBA" id="ARBA00022840"/>
    </source>
</evidence>
<dbReference type="GO" id="GO:0016020">
    <property type="term" value="C:membrane"/>
    <property type="evidence" value="ECO:0007669"/>
    <property type="project" value="InterPro"/>
</dbReference>
<comment type="caution">
    <text evidence="11">The sequence shown here is derived from an EMBL/GenBank/DDBJ whole genome shotgun (WGS) entry which is preliminary data.</text>
</comment>
<dbReference type="InterPro" id="IPR036890">
    <property type="entry name" value="HATPase_C_sf"/>
</dbReference>
<dbReference type="Pfam" id="PF07730">
    <property type="entry name" value="HisKA_3"/>
    <property type="match status" value="1"/>
</dbReference>
<reference evidence="11 12" key="1">
    <citation type="submission" date="2015-05" db="EMBL/GenBank/DDBJ databases">
        <title>Draft genome of Burkholderia cepacia LK29.</title>
        <authorList>
            <person name="Chan X.Y."/>
        </authorList>
    </citation>
    <scope>NUCLEOTIDE SEQUENCE [LARGE SCALE GENOMIC DNA]</scope>
    <source>
        <strain evidence="11 12">LK29</strain>
    </source>
</reference>
<evidence type="ECO:0000256" key="5">
    <source>
        <dbReference type="ARBA" id="ARBA00022741"/>
    </source>
</evidence>
<evidence type="ECO:0000256" key="1">
    <source>
        <dbReference type="ARBA" id="ARBA00000085"/>
    </source>
</evidence>
<dbReference type="GO" id="GO:0000155">
    <property type="term" value="F:phosphorelay sensor kinase activity"/>
    <property type="evidence" value="ECO:0007669"/>
    <property type="project" value="InterPro"/>
</dbReference>
<feature type="domain" description="PAS" evidence="10">
    <location>
        <begin position="45"/>
        <end position="95"/>
    </location>
</feature>
<dbReference type="AlphaFoldDB" id="A0A0J5ZAF0"/>
<evidence type="ECO:0000256" key="3">
    <source>
        <dbReference type="ARBA" id="ARBA00022553"/>
    </source>
</evidence>
<dbReference type="Gene3D" id="3.30.565.10">
    <property type="entry name" value="Histidine kinase-like ATPase, C-terminal domain"/>
    <property type="match status" value="1"/>
</dbReference>
<keyword evidence="4" id="KW-0808">Transferase</keyword>
<dbReference type="Pfam" id="PF02518">
    <property type="entry name" value="HATPase_c"/>
    <property type="match status" value="1"/>
</dbReference>
<dbReference type="SUPFAM" id="SSF55785">
    <property type="entry name" value="PYP-like sensor domain (PAS domain)"/>
    <property type="match status" value="1"/>
</dbReference>
<evidence type="ECO:0000259" key="9">
    <source>
        <dbReference type="PROSITE" id="PS50109"/>
    </source>
</evidence>
<dbReference type="PANTHER" id="PTHR24421:SF10">
    <property type="entry name" value="NITRATE_NITRITE SENSOR PROTEIN NARQ"/>
    <property type="match status" value="1"/>
</dbReference>
<feature type="domain" description="Histidine kinase" evidence="9">
    <location>
        <begin position="286"/>
        <end position="377"/>
    </location>
</feature>
<organism evidence="11 12">
    <name type="scientific">Burkholderia cepacia</name>
    <name type="common">Pseudomonas cepacia</name>
    <dbReference type="NCBI Taxonomy" id="292"/>
    <lineage>
        <taxon>Bacteria</taxon>
        <taxon>Pseudomonadati</taxon>
        <taxon>Pseudomonadota</taxon>
        <taxon>Betaproteobacteria</taxon>
        <taxon>Burkholderiales</taxon>
        <taxon>Burkholderiaceae</taxon>
        <taxon>Burkholderia</taxon>
        <taxon>Burkholderia cepacia complex</taxon>
    </lineage>
</organism>
<evidence type="ECO:0000256" key="2">
    <source>
        <dbReference type="ARBA" id="ARBA00012438"/>
    </source>
</evidence>
<keyword evidence="7" id="KW-0067">ATP-binding</keyword>
<dbReference type="InterPro" id="IPR035965">
    <property type="entry name" value="PAS-like_dom_sf"/>
</dbReference>
<evidence type="ECO:0000256" key="8">
    <source>
        <dbReference type="ARBA" id="ARBA00023012"/>
    </source>
</evidence>
<gene>
    <name evidence="11" type="ORF">VL15_34500</name>
</gene>
<dbReference type="EC" id="2.7.13.3" evidence="2"/>
<dbReference type="EMBL" id="LDWR01000073">
    <property type="protein sequence ID" value="KML46753.1"/>
    <property type="molecule type" value="Genomic_DNA"/>
</dbReference>
<dbReference type="Gene3D" id="3.30.450.20">
    <property type="entry name" value="PAS domain"/>
    <property type="match status" value="1"/>
</dbReference>
<dbReference type="InterPro" id="IPR050482">
    <property type="entry name" value="Sensor_HK_TwoCompSys"/>
</dbReference>
<keyword evidence="6 11" id="KW-0418">Kinase</keyword>